<dbReference type="PROSITE" id="PS50897">
    <property type="entry name" value="CTLH"/>
    <property type="match status" value="1"/>
</dbReference>
<dbReference type="OrthoDB" id="25503at2759"/>
<proteinExistence type="predicted"/>
<evidence type="ECO:0000313" key="4">
    <source>
        <dbReference type="EMBL" id="KAG2184197.1"/>
    </source>
</evidence>
<sequence>MSAPPRIYSSSPPRFPPPHSLHTSSIPFSSLNFGNSPPLHRLPPPSSNSTTATTSASAPTNAMEPLVPPKYPKYLDSSSYAELVQRQYELRLAAYSSDKHRESADATPILVNSAVRNPKVKSSGQPFHLSLDNADKLEDLDLKLPTAWNPNDKGHCVELSSDNRRLKYVGVGKDDTDAASVRANFPMRPQCGIFYFEVEIVSKGRDGYIGIGFCWQSNLLNRLPGWDDHSWGYHGDDGHSFCSSGNGKPYGPKFGTGDTIGCGVNFQDMSAFYTKNGVDLGTAFQGLQGASLYPCVGFRTPGEQVEVNFGEREFKFDIEHYVKVRERGKEDFTMVQATNTLARMQEAKGKLLADISNIPITESAISRGAGDSISTPSKAAPPSTPASTSKPSSPAPPPRLNSIDDMESSKILHEVVLSYMVHHGFSDSAKTFAKDISESRKTDSMALLKDSSMDTDPIDLIRDEQDIQQRQEIRHALMAGDVDKAINLCEEHYPSVLDDNDMLMFKLECHKFIELMRQYAEQQGFHPKLARSCSSSTKSAIDTYVPAREGMDLDDVPVPQQRGYKRRRSIHEEEDSVDSLSNNDDDEEDDDSEDDEEDSLDGLLGTAMTYGQQLQQNYGRDERPEVQSTLVETFSLIAYRDPFQSPVAHVLDDLRRDELVNQLNSAILVSRNLPGMPRLEHMYKQTQVAIQELLFSGNGKAAMMDLRKDVL</sequence>
<dbReference type="InterPro" id="IPR006594">
    <property type="entry name" value="LisH"/>
</dbReference>
<organism evidence="4 5">
    <name type="scientific">Umbelopsis vinacea</name>
    <dbReference type="NCBI Taxonomy" id="44442"/>
    <lineage>
        <taxon>Eukaryota</taxon>
        <taxon>Fungi</taxon>
        <taxon>Fungi incertae sedis</taxon>
        <taxon>Mucoromycota</taxon>
        <taxon>Mucoromycotina</taxon>
        <taxon>Umbelopsidomycetes</taxon>
        <taxon>Umbelopsidales</taxon>
        <taxon>Umbelopsidaceae</taxon>
        <taxon>Umbelopsis</taxon>
    </lineage>
</organism>
<dbReference type="InterPro" id="IPR013320">
    <property type="entry name" value="ConA-like_dom_sf"/>
</dbReference>
<dbReference type="SMART" id="SM00757">
    <property type="entry name" value="CRA"/>
    <property type="match status" value="1"/>
</dbReference>
<dbReference type="InterPro" id="IPR035782">
    <property type="entry name" value="SPRY_RanBP9/10"/>
</dbReference>
<protein>
    <submittedName>
        <fullName evidence="4">Uncharacterized protein</fullName>
    </submittedName>
</protein>
<feature type="domain" description="CTLH" evidence="3">
    <location>
        <begin position="466"/>
        <end position="523"/>
    </location>
</feature>
<dbReference type="CDD" id="cd12909">
    <property type="entry name" value="SPRY_RanBP9_10"/>
    <property type="match status" value="1"/>
</dbReference>
<evidence type="ECO:0000313" key="5">
    <source>
        <dbReference type="Proteomes" id="UP000612746"/>
    </source>
</evidence>
<dbReference type="Gene3D" id="2.60.120.920">
    <property type="match status" value="1"/>
</dbReference>
<dbReference type="SMART" id="SM00668">
    <property type="entry name" value="CTLH"/>
    <property type="match status" value="1"/>
</dbReference>
<dbReference type="InterPro" id="IPR003877">
    <property type="entry name" value="SPRY_dom"/>
</dbReference>
<feature type="region of interest" description="Disordered" evidence="1">
    <location>
        <begin position="1"/>
        <end position="66"/>
    </location>
</feature>
<evidence type="ECO:0000259" key="3">
    <source>
        <dbReference type="PROSITE" id="PS50897"/>
    </source>
</evidence>
<gene>
    <name evidence="4" type="ORF">INT44_009212</name>
</gene>
<comment type="caution">
    <text evidence="4">The sequence shown here is derived from an EMBL/GenBank/DDBJ whole genome shotgun (WGS) entry which is preliminary data.</text>
</comment>
<dbReference type="Pfam" id="PF10607">
    <property type="entry name" value="CTLH"/>
    <property type="match status" value="1"/>
</dbReference>
<dbReference type="InterPro" id="IPR006595">
    <property type="entry name" value="CTLH_C"/>
</dbReference>
<dbReference type="Pfam" id="PF00622">
    <property type="entry name" value="SPRY"/>
    <property type="match status" value="1"/>
</dbReference>
<dbReference type="InterPro" id="IPR050618">
    <property type="entry name" value="Ubq-SigPath_Reg"/>
</dbReference>
<dbReference type="SUPFAM" id="SSF49899">
    <property type="entry name" value="Concanavalin A-like lectins/glucanases"/>
    <property type="match status" value="1"/>
</dbReference>
<dbReference type="Proteomes" id="UP000612746">
    <property type="component" value="Unassembled WGS sequence"/>
</dbReference>
<dbReference type="InterPro" id="IPR013144">
    <property type="entry name" value="CRA_dom"/>
</dbReference>
<feature type="region of interest" description="Disordered" evidence="1">
    <location>
        <begin position="545"/>
        <end position="600"/>
    </location>
</feature>
<feature type="domain" description="B30.2/SPRY" evidence="2">
    <location>
        <begin position="126"/>
        <end position="314"/>
    </location>
</feature>
<feature type="region of interest" description="Disordered" evidence="1">
    <location>
        <begin position="366"/>
        <end position="404"/>
    </location>
</feature>
<feature type="compositionally biased region" description="Acidic residues" evidence="1">
    <location>
        <begin position="572"/>
        <end position="600"/>
    </location>
</feature>
<feature type="compositionally biased region" description="Low complexity" evidence="1">
    <location>
        <begin position="1"/>
        <end position="12"/>
    </location>
</feature>
<keyword evidence="5" id="KW-1185">Reference proteome</keyword>
<dbReference type="PROSITE" id="PS50188">
    <property type="entry name" value="B302_SPRY"/>
    <property type="match status" value="1"/>
</dbReference>
<name>A0A8H7Q159_9FUNG</name>
<dbReference type="InterPro" id="IPR024964">
    <property type="entry name" value="CTLH/CRA"/>
</dbReference>
<dbReference type="EMBL" id="JAEPRA010000006">
    <property type="protein sequence ID" value="KAG2184197.1"/>
    <property type="molecule type" value="Genomic_DNA"/>
</dbReference>
<dbReference type="AlphaFoldDB" id="A0A8H7Q159"/>
<reference evidence="4" key="1">
    <citation type="submission" date="2020-12" db="EMBL/GenBank/DDBJ databases">
        <title>Metabolic potential, ecology and presence of endohyphal bacteria is reflected in genomic diversity of Mucoromycotina.</title>
        <authorList>
            <person name="Muszewska A."/>
            <person name="Okrasinska A."/>
            <person name="Steczkiewicz K."/>
            <person name="Drgas O."/>
            <person name="Orlowska M."/>
            <person name="Perlinska-Lenart U."/>
            <person name="Aleksandrzak-Piekarczyk T."/>
            <person name="Szatraj K."/>
            <person name="Zielenkiewicz U."/>
            <person name="Pilsyk S."/>
            <person name="Malc E."/>
            <person name="Mieczkowski P."/>
            <person name="Kruszewska J.S."/>
            <person name="Biernat P."/>
            <person name="Pawlowska J."/>
        </authorList>
    </citation>
    <scope>NUCLEOTIDE SEQUENCE</scope>
    <source>
        <strain evidence="4">WA0000051536</strain>
    </source>
</reference>
<feature type="compositionally biased region" description="Low complexity" evidence="1">
    <location>
        <begin position="47"/>
        <end position="62"/>
    </location>
</feature>
<accession>A0A8H7Q159</accession>
<evidence type="ECO:0000256" key="1">
    <source>
        <dbReference type="SAM" id="MobiDB-lite"/>
    </source>
</evidence>
<dbReference type="PANTHER" id="PTHR12864">
    <property type="entry name" value="RAN BINDING PROTEIN 9-RELATED"/>
    <property type="match status" value="1"/>
</dbReference>
<dbReference type="PROSITE" id="PS50896">
    <property type="entry name" value="LISH"/>
    <property type="match status" value="1"/>
</dbReference>
<feature type="compositionally biased region" description="Low complexity" evidence="1">
    <location>
        <begin position="374"/>
        <end position="392"/>
    </location>
</feature>
<dbReference type="InterPro" id="IPR001870">
    <property type="entry name" value="B30.2/SPRY"/>
</dbReference>
<evidence type="ECO:0000259" key="2">
    <source>
        <dbReference type="PROSITE" id="PS50188"/>
    </source>
</evidence>
<dbReference type="SMART" id="SM00449">
    <property type="entry name" value="SPRY"/>
    <property type="match status" value="1"/>
</dbReference>
<dbReference type="InterPro" id="IPR043136">
    <property type="entry name" value="B30.2/SPRY_sf"/>
</dbReference>
<feature type="compositionally biased region" description="Polar residues" evidence="1">
    <location>
        <begin position="21"/>
        <end position="34"/>
    </location>
</feature>